<proteinExistence type="predicted"/>
<organism evidence="1 2">
    <name type="scientific">Puccinia graminis f. sp. tritici</name>
    <dbReference type="NCBI Taxonomy" id="56615"/>
    <lineage>
        <taxon>Eukaryota</taxon>
        <taxon>Fungi</taxon>
        <taxon>Dikarya</taxon>
        <taxon>Basidiomycota</taxon>
        <taxon>Pucciniomycotina</taxon>
        <taxon>Pucciniomycetes</taxon>
        <taxon>Pucciniales</taxon>
        <taxon>Pucciniaceae</taxon>
        <taxon>Puccinia</taxon>
    </lineage>
</organism>
<dbReference type="Proteomes" id="UP000324748">
    <property type="component" value="Unassembled WGS sequence"/>
</dbReference>
<name>A0A5B0PAB4_PUCGR</name>
<keyword evidence="2" id="KW-1185">Reference proteome</keyword>
<dbReference type="AlphaFoldDB" id="A0A5B0PAB4"/>
<dbReference type="EMBL" id="VSWC01000066">
    <property type="protein sequence ID" value="KAA1098261.1"/>
    <property type="molecule type" value="Genomic_DNA"/>
</dbReference>
<evidence type="ECO:0000313" key="1">
    <source>
        <dbReference type="EMBL" id="KAA1098261.1"/>
    </source>
</evidence>
<protein>
    <submittedName>
        <fullName evidence="1">Uncharacterized protein</fullName>
    </submittedName>
</protein>
<comment type="caution">
    <text evidence="1">The sequence shown here is derived from an EMBL/GenBank/DDBJ whole genome shotgun (WGS) entry which is preliminary data.</text>
</comment>
<reference evidence="1 2" key="1">
    <citation type="submission" date="2019-05" db="EMBL/GenBank/DDBJ databases">
        <title>Emergence of the Ug99 lineage of the wheat stem rust pathogen through somatic hybridization.</title>
        <authorList>
            <person name="Li F."/>
            <person name="Upadhyaya N.M."/>
            <person name="Sperschneider J."/>
            <person name="Matny O."/>
            <person name="Nguyen-Phuc H."/>
            <person name="Mago R."/>
            <person name="Raley C."/>
            <person name="Miller M.E."/>
            <person name="Silverstein K.A.T."/>
            <person name="Henningsen E."/>
            <person name="Hirsch C.D."/>
            <person name="Visser B."/>
            <person name="Pretorius Z.A."/>
            <person name="Steffenson B.J."/>
            <person name="Schwessinger B."/>
            <person name="Dodds P.N."/>
            <person name="Figueroa M."/>
        </authorList>
    </citation>
    <scope>NUCLEOTIDE SEQUENCE [LARGE SCALE GENOMIC DNA]</scope>
    <source>
        <strain evidence="1">21-0</strain>
    </source>
</reference>
<sequence>MVTASAQAIYQPAAFSVLRLTLSQFVNRTNHHVFPVSLLGFLRSRLVLLLIQAPSTHPSSLVYKPISLWWAQCDRGEAIRLPTPLTAENWAL</sequence>
<gene>
    <name evidence="1" type="ORF">PGT21_032070</name>
</gene>
<accession>A0A5B0PAB4</accession>
<evidence type="ECO:0000313" key="2">
    <source>
        <dbReference type="Proteomes" id="UP000324748"/>
    </source>
</evidence>